<proteinExistence type="predicted"/>
<dbReference type="EMBL" id="UYYF01004536">
    <property type="protein sequence ID" value="VDN05178.1"/>
    <property type="molecule type" value="Genomic_DNA"/>
</dbReference>
<dbReference type="OrthoDB" id="5822472at2759"/>
<dbReference type="STRING" id="103827.A0A0N5D428"/>
<keyword evidence="3" id="KW-1185">Reference proteome</keyword>
<feature type="transmembrane region" description="Helical" evidence="1">
    <location>
        <begin position="84"/>
        <end position="105"/>
    </location>
</feature>
<keyword evidence="1" id="KW-0472">Membrane</keyword>
<sequence length="260" mass="28599">MSSGALDTIIELASQYKSEFETTFYELKKRAAILSKSTGKEKTFDHFVAIHEKLKKHRDEIIATIRDTQTALPELDTTKLMSTFAWMAVVLLGSSLGAIFGGIVLPPLIGFFLMTSDAALMAYVILPLATYYFLQLPMESSLQNDLLRRHVLFTFGAVEGFLTGYIFANKDLIGTPPIAALTPVAIGIIPHLGSSVIGQDRSKLIWLTIGGGFILHLSLGTIIELSLPYLLLTALYGLIGFAILQLYVSNVQKEFVSFLF</sequence>
<accession>A0A0N5D428</accession>
<name>A0A0N5D428_THECL</name>
<dbReference type="OMA" id="SWMAVML"/>
<feature type="transmembrane region" description="Helical" evidence="1">
    <location>
        <begin position="204"/>
        <end position="223"/>
    </location>
</feature>
<dbReference type="PANTHER" id="PTHR31176">
    <property type="entry name" value="MFS DOMAIN-CONTAINING PROTEIN-RELATED"/>
    <property type="match status" value="1"/>
</dbReference>
<reference evidence="2 3" key="2">
    <citation type="submission" date="2018-11" db="EMBL/GenBank/DDBJ databases">
        <authorList>
            <consortium name="Pathogen Informatics"/>
        </authorList>
    </citation>
    <scope>NUCLEOTIDE SEQUENCE [LARGE SCALE GENOMIC DNA]</scope>
</reference>
<dbReference type="WBParaSite" id="TCLT_0000770701-mRNA-1">
    <property type="protein sequence ID" value="TCLT_0000770701-mRNA-1"/>
    <property type="gene ID" value="TCLT_0000770701"/>
</dbReference>
<gene>
    <name evidence="2" type="ORF">TCLT_LOCUS7696</name>
</gene>
<evidence type="ECO:0000313" key="4">
    <source>
        <dbReference type="WBParaSite" id="TCLT_0000770701-mRNA-1"/>
    </source>
</evidence>
<dbReference type="InterPro" id="IPR008574">
    <property type="entry name" value="Nematodes_ZYG-11_interact"/>
</dbReference>
<dbReference type="Pfam" id="PF05884">
    <property type="entry name" value="ZYG-11_interact"/>
    <property type="match status" value="1"/>
</dbReference>
<evidence type="ECO:0000313" key="3">
    <source>
        <dbReference type="Proteomes" id="UP000276776"/>
    </source>
</evidence>
<feature type="transmembrane region" description="Helical" evidence="1">
    <location>
        <begin position="173"/>
        <end position="192"/>
    </location>
</feature>
<feature type="transmembrane region" description="Helical" evidence="1">
    <location>
        <begin position="146"/>
        <end position="167"/>
    </location>
</feature>
<evidence type="ECO:0000313" key="2">
    <source>
        <dbReference type="EMBL" id="VDN05178.1"/>
    </source>
</evidence>
<reference evidence="4" key="1">
    <citation type="submission" date="2017-02" db="UniProtKB">
        <authorList>
            <consortium name="WormBaseParasite"/>
        </authorList>
    </citation>
    <scope>IDENTIFICATION</scope>
</reference>
<organism evidence="4">
    <name type="scientific">Thelazia callipaeda</name>
    <name type="common">Oriental eyeworm</name>
    <name type="synonym">Parasitic nematode</name>
    <dbReference type="NCBI Taxonomy" id="103827"/>
    <lineage>
        <taxon>Eukaryota</taxon>
        <taxon>Metazoa</taxon>
        <taxon>Ecdysozoa</taxon>
        <taxon>Nematoda</taxon>
        <taxon>Chromadorea</taxon>
        <taxon>Rhabditida</taxon>
        <taxon>Spirurina</taxon>
        <taxon>Spiruromorpha</taxon>
        <taxon>Thelazioidea</taxon>
        <taxon>Thelaziidae</taxon>
        <taxon>Thelazia</taxon>
    </lineage>
</organism>
<dbReference type="Proteomes" id="UP000276776">
    <property type="component" value="Unassembled WGS sequence"/>
</dbReference>
<dbReference type="PANTHER" id="PTHR31176:SF1">
    <property type="entry name" value="MFS DOMAIN-CONTAINING PROTEIN-RELATED"/>
    <property type="match status" value="1"/>
</dbReference>
<feature type="transmembrane region" description="Helical" evidence="1">
    <location>
        <begin position="229"/>
        <end position="248"/>
    </location>
</feature>
<keyword evidence="1" id="KW-1133">Transmembrane helix</keyword>
<evidence type="ECO:0000256" key="1">
    <source>
        <dbReference type="SAM" id="Phobius"/>
    </source>
</evidence>
<dbReference type="AlphaFoldDB" id="A0A0N5D428"/>
<protein>
    <submittedName>
        <fullName evidence="4">Membrane transporter protein</fullName>
    </submittedName>
</protein>
<keyword evidence="1" id="KW-0812">Transmembrane</keyword>
<feature type="transmembrane region" description="Helical" evidence="1">
    <location>
        <begin position="111"/>
        <end position="134"/>
    </location>
</feature>